<dbReference type="InterPro" id="IPR036412">
    <property type="entry name" value="HAD-like_sf"/>
</dbReference>
<dbReference type="InterPro" id="IPR006439">
    <property type="entry name" value="HAD-SF_hydro_IA"/>
</dbReference>
<dbReference type="InterPro" id="IPR023214">
    <property type="entry name" value="HAD_sf"/>
</dbReference>
<dbReference type="Proteomes" id="UP000553888">
    <property type="component" value="Unassembled WGS sequence"/>
</dbReference>
<protein>
    <submittedName>
        <fullName evidence="1">Putative hydrolase of the HAD superfamily</fullName>
    </submittedName>
</protein>
<dbReference type="GO" id="GO:0016787">
    <property type="term" value="F:hydrolase activity"/>
    <property type="evidence" value="ECO:0007669"/>
    <property type="project" value="UniProtKB-KW"/>
</dbReference>
<reference evidence="1 2" key="1">
    <citation type="submission" date="2020-07" db="EMBL/GenBank/DDBJ databases">
        <title>Sequencing the genomes of 1000 actinobacteria strains.</title>
        <authorList>
            <person name="Klenk H.-P."/>
        </authorList>
    </citation>
    <scope>NUCLEOTIDE SEQUENCE [LARGE SCALE GENOMIC DNA]</scope>
    <source>
        <strain evidence="1 2">DSM 23141</strain>
    </source>
</reference>
<gene>
    <name evidence="1" type="ORF">BJ979_002239</name>
</gene>
<dbReference type="EMBL" id="JACBZY010000001">
    <property type="protein sequence ID" value="NYG99613.1"/>
    <property type="molecule type" value="Genomic_DNA"/>
</dbReference>
<keyword evidence="1" id="KW-0378">Hydrolase</keyword>
<dbReference type="Pfam" id="PF00702">
    <property type="entry name" value="Hydrolase"/>
    <property type="match status" value="1"/>
</dbReference>
<accession>A0A852YAR8</accession>
<dbReference type="Gene3D" id="3.40.50.1000">
    <property type="entry name" value="HAD superfamily/HAD-like"/>
    <property type="match status" value="1"/>
</dbReference>
<dbReference type="NCBIfam" id="TIGR01509">
    <property type="entry name" value="HAD-SF-IA-v3"/>
    <property type="match status" value="1"/>
</dbReference>
<comment type="caution">
    <text evidence="1">The sequence shown here is derived from an EMBL/GenBank/DDBJ whole genome shotgun (WGS) entry which is preliminary data.</text>
</comment>
<evidence type="ECO:0000313" key="1">
    <source>
        <dbReference type="EMBL" id="NYG99613.1"/>
    </source>
</evidence>
<keyword evidence="2" id="KW-1185">Reference proteome</keyword>
<organism evidence="1 2">
    <name type="scientific">Schumannella luteola</name>
    <dbReference type="NCBI Taxonomy" id="472059"/>
    <lineage>
        <taxon>Bacteria</taxon>
        <taxon>Bacillati</taxon>
        <taxon>Actinomycetota</taxon>
        <taxon>Actinomycetes</taxon>
        <taxon>Micrococcales</taxon>
        <taxon>Microbacteriaceae</taxon>
        <taxon>Schumannella</taxon>
    </lineage>
</organism>
<dbReference type="RefSeq" id="WP_179567905.1">
    <property type="nucleotide sequence ID" value="NZ_JACBZY010000001.1"/>
</dbReference>
<evidence type="ECO:0000313" key="2">
    <source>
        <dbReference type="Proteomes" id="UP000553888"/>
    </source>
</evidence>
<dbReference type="PANTHER" id="PTHR43611:SF3">
    <property type="entry name" value="FLAVIN MONONUCLEOTIDE HYDROLASE 1, CHLOROPLATIC"/>
    <property type="match status" value="1"/>
</dbReference>
<dbReference type="PANTHER" id="PTHR43611">
    <property type="entry name" value="ALPHA-D-GLUCOSE 1-PHOSPHATE PHOSPHATASE"/>
    <property type="match status" value="1"/>
</dbReference>
<dbReference type="AlphaFoldDB" id="A0A852YAR8"/>
<name>A0A852YAR8_9MICO</name>
<dbReference type="SUPFAM" id="SSF56784">
    <property type="entry name" value="HAD-like"/>
    <property type="match status" value="1"/>
</dbReference>
<proteinExistence type="predicted"/>
<sequence length="203" mass="22276">MAISIPDRVVLLDYGQVVSLAPSDDDRRAIEWIAGGGDEIWPEYQRLRHPLDQGAITVDEFWTRIGASVGREFDLATRHALWSADLRGWLTVEPGTVRLVDELLQGGTRVALLSNAGHDFASPYRGSPLGSRLERVFVSAEHELLKPDARLFELVAEELGVPTDRLVLIDDRAENIAGVEAVGGTGHLFTTPDALRVFLLSLA</sequence>